<dbReference type="InterPro" id="IPR029058">
    <property type="entry name" value="AB_hydrolase_fold"/>
</dbReference>
<dbReference type="InterPro" id="IPR051601">
    <property type="entry name" value="Serine_prot/Carboxylest_S33"/>
</dbReference>
<evidence type="ECO:0000256" key="2">
    <source>
        <dbReference type="ARBA" id="ARBA00022801"/>
    </source>
</evidence>
<feature type="domain" description="AB hydrolase-1" evidence="4">
    <location>
        <begin position="89"/>
        <end position="284"/>
    </location>
</feature>
<keyword evidence="7" id="KW-1185">Reference proteome</keyword>
<dbReference type="InterPro" id="IPR000073">
    <property type="entry name" value="AB_hydrolase_1"/>
</dbReference>
<feature type="signal peptide" evidence="3">
    <location>
        <begin position="1"/>
        <end position="28"/>
    </location>
</feature>
<dbReference type="Proteomes" id="UP000813444">
    <property type="component" value="Unassembled WGS sequence"/>
</dbReference>
<gene>
    <name evidence="6" type="ORF">B0I35DRAFT_435571</name>
</gene>
<dbReference type="Pfam" id="PF08386">
    <property type="entry name" value="Abhydrolase_4"/>
    <property type="match status" value="1"/>
</dbReference>
<feature type="chain" id="PRO_5035480313" evidence="3">
    <location>
        <begin position="29"/>
        <end position="508"/>
    </location>
</feature>
<keyword evidence="3" id="KW-0732">Signal</keyword>
<dbReference type="SUPFAM" id="SSF53474">
    <property type="entry name" value="alpha/beta-Hydrolases"/>
    <property type="match status" value="1"/>
</dbReference>
<dbReference type="EMBL" id="JAGPNK010000009">
    <property type="protein sequence ID" value="KAH7313629.1"/>
    <property type="molecule type" value="Genomic_DNA"/>
</dbReference>
<evidence type="ECO:0000313" key="7">
    <source>
        <dbReference type="Proteomes" id="UP000813444"/>
    </source>
</evidence>
<evidence type="ECO:0000313" key="6">
    <source>
        <dbReference type="EMBL" id="KAH7313629.1"/>
    </source>
</evidence>
<protein>
    <submittedName>
        <fullName evidence="6">Alpha/Beta hydrolase protein</fullName>
    </submittedName>
</protein>
<dbReference type="GO" id="GO:0016787">
    <property type="term" value="F:hydrolase activity"/>
    <property type="evidence" value="ECO:0007669"/>
    <property type="project" value="UniProtKB-KW"/>
</dbReference>
<sequence>MGTFGLRSNSILPICLTIYSVIVAITEASGTPQVKWISCPKDIPPGVECGTINVPLKYKGGTSTAGDGSQTIELFLTRLKSTSTGHRQPLFFNPGGPGVPAAALIADGIYVPNLGFSANVREAFDIVGVDPRGVGHSSPVLCDADIFNQRVPTFVKNDQDFRKLVYHNRRLGESCRRLSGPIVDNLDVIHTVKDHEVVRQALGATHFNYFGLSYGSLLGQQYIELYPKKVGRMALDGIVAHSQSETDTLITEASTYERTLDKFFEWCDSNSTCALHGRNSKKIFDEVLATADKKAIPAPGCAGSCQPNVTGEDIRYNAQDFLEFYDLPVAPNWIDLAGAIAQAHAGNATILSTALATNESQGAVEGSPYAYLAIGCQDWRHGASIARQLEGRLSITKRFAPQTKGASQTYYYQSTCIGWPAKTTNGQRKLHIQSTSRAPPVLLVHSTYDPSCSPVWAELVAKQLPTSVSITRDGYGHTSHFLLGETRSVIDLYLATGKLPRNGAVYKT</sequence>
<dbReference type="PANTHER" id="PTHR43248:SF25">
    <property type="entry name" value="AB HYDROLASE-1 DOMAIN-CONTAINING PROTEIN-RELATED"/>
    <property type="match status" value="1"/>
</dbReference>
<evidence type="ECO:0000259" key="4">
    <source>
        <dbReference type="Pfam" id="PF00561"/>
    </source>
</evidence>
<reference evidence="6" key="1">
    <citation type="journal article" date="2021" name="Nat. Commun.">
        <title>Genetic determinants of endophytism in the Arabidopsis root mycobiome.</title>
        <authorList>
            <person name="Mesny F."/>
            <person name="Miyauchi S."/>
            <person name="Thiergart T."/>
            <person name="Pickel B."/>
            <person name="Atanasova L."/>
            <person name="Karlsson M."/>
            <person name="Huettel B."/>
            <person name="Barry K.W."/>
            <person name="Haridas S."/>
            <person name="Chen C."/>
            <person name="Bauer D."/>
            <person name="Andreopoulos W."/>
            <person name="Pangilinan J."/>
            <person name="LaButti K."/>
            <person name="Riley R."/>
            <person name="Lipzen A."/>
            <person name="Clum A."/>
            <person name="Drula E."/>
            <person name="Henrissat B."/>
            <person name="Kohler A."/>
            <person name="Grigoriev I.V."/>
            <person name="Martin F.M."/>
            <person name="Hacquard S."/>
        </authorList>
    </citation>
    <scope>NUCLEOTIDE SEQUENCE</scope>
    <source>
        <strain evidence="6">MPI-CAGE-CH-0235</strain>
    </source>
</reference>
<keyword evidence="2 6" id="KW-0378">Hydrolase</keyword>
<comment type="similarity">
    <text evidence="1">Belongs to the peptidase S33 family.</text>
</comment>
<dbReference type="Gene3D" id="3.40.50.1820">
    <property type="entry name" value="alpha/beta hydrolase"/>
    <property type="match status" value="1"/>
</dbReference>
<dbReference type="PANTHER" id="PTHR43248">
    <property type="entry name" value="2-SUCCINYL-6-HYDROXY-2,4-CYCLOHEXADIENE-1-CARBOXYLATE SYNTHASE"/>
    <property type="match status" value="1"/>
</dbReference>
<name>A0A8K0SNU1_9HYPO</name>
<accession>A0A8K0SNU1</accession>
<comment type="caution">
    <text evidence="6">The sequence shown here is derived from an EMBL/GenBank/DDBJ whole genome shotgun (WGS) entry which is preliminary data.</text>
</comment>
<proteinExistence type="inferred from homology"/>
<organism evidence="6 7">
    <name type="scientific">Stachybotrys elegans</name>
    <dbReference type="NCBI Taxonomy" id="80388"/>
    <lineage>
        <taxon>Eukaryota</taxon>
        <taxon>Fungi</taxon>
        <taxon>Dikarya</taxon>
        <taxon>Ascomycota</taxon>
        <taxon>Pezizomycotina</taxon>
        <taxon>Sordariomycetes</taxon>
        <taxon>Hypocreomycetidae</taxon>
        <taxon>Hypocreales</taxon>
        <taxon>Stachybotryaceae</taxon>
        <taxon>Stachybotrys</taxon>
    </lineage>
</organism>
<evidence type="ECO:0000256" key="3">
    <source>
        <dbReference type="SAM" id="SignalP"/>
    </source>
</evidence>
<dbReference type="InterPro" id="IPR013595">
    <property type="entry name" value="Pept_S33_TAP-like_C"/>
</dbReference>
<evidence type="ECO:0000259" key="5">
    <source>
        <dbReference type="Pfam" id="PF08386"/>
    </source>
</evidence>
<evidence type="ECO:0000256" key="1">
    <source>
        <dbReference type="ARBA" id="ARBA00010088"/>
    </source>
</evidence>
<dbReference type="Pfam" id="PF00561">
    <property type="entry name" value="Abhydrolase_1"/>
    <property type="match status" value="1"/>
</dbReference>
<dbReference type="AlphaFoldDB" id="A0A8K0SNU1"/>
<feature type="domain" description="Peptidase S33 tripeptidyl aminopeptidase-like C-terminal" evidence="5">
    <location>
        <begin position="409"/>
        <end position="504"/>
    </location>
</feature>
<dbReference type="OrthoDB" id="425534at2759"/>